<name>A0A2T8I266_9POAL</name>
<dbReference type="GO" id="GO:0009742">
    <property type="term" value="P:brassinosteroid mediated signaling pathway"/>
    <property type="evidence" value="ECO:0007669"/>
    <property type="project" value="UniProtKB-KW"/>
</dbReference>
<gene>
    <name evidence="13" type="ORF">PAHAL_9G225500</name>
</gene>
<keyword evidence="4" id="KW-0433">Leucine-rich repeat</keyword>
<keyword evidence="10 12" id="KW-0472">Membrane</keyword>
<keyword evidence="9 12" id="KW-1133">Transmembrane helix</keyword>
<keyword evidence="7" id="KW-0732">Signal</keyword>
<dbReference type="InterPro" id="IPR032675">
    <property type="entry name" value="LRR_dom_sf"/>
</dbReference>
<evidence type="ECO:0000313" key="13">
    <source>
        <dbReference type="EMBL" id="PVH31761.1"/>
    </source>
</evidence>
<dbReference type="PRINTS" id="PR00019">
    <property type="entry name" value="LEURICHRPT"/>
</dbReference>
<dbReference type="AlphaFoldDB" id="A0A2T8I266"/>
<dbReference type="EMBL" id="CM008054">
    <property type="protein sequence ID" value="PVH31761.1"/>
    <property type="molecule type" value="Genomic_DNA"/>
</dbReference>
<keyword evidence="6 12" id="KW-0812">Transmembrane</keyword>
<accession>A0A2T8I266</accession>
<dbReference type="PANTHER" id="PTHR48063">
    <property type="entry name" value="LRR RECEPTOR-LIKE KINASE"/>
    <property type="match status" value="1"/>
</dbReference>
<dbReference type="Gramene" id="PVH31761">
    <property type="protein sequence ID" value="PVH31761"/>
    <property type="gene ID" value="PAHAL_9G225500"/>
</dbReference>
<evidence type="ECO:0008006" key="14">
    <source>
        <dbReference type="Google" id="ProtNLM"/>
    </source>
</evidence>
<evidence type="ECO:0000256" key="6">
    <source>
        <dbReference type="ARBA" id="ARBA00022692"/>
    </source>
</evidence>
<organism evidence="13">
    <name type="scientific">Panicum hallii</name>
    <dbReference type="NCBI Taxonomy" id="206008"/>
    <lineage>
        <taxon>Eukaryota</taxon>
        <taxon>Viridiplantae</taxon>
        <taxon>Streptophyta</taxon>
        <taxon>Embryophyta</taxon>
        <taxon>Tracheophyta</taxon>
        <taxon>Spermatophyta</taxon>
        <taxon>Magnoliopsida</taxon>
        <taxon>Liliopsida</taxon>
        <taxon>Poales</taxon>
        <taxon>Poaceae</taxon>
        <taxon>PACMAD clade</taxon>
        <taxon>Panicoideae</taxon>
        <taxon>Panicodae</taxon>
        <taxon>Paniceae</taxon>
        <taxon>Panicinae</taxon>
        <taxon>Panicum</taxon>
        <taxon>Panicum sect. Panicum</taxon>
    </lineage>
</organism>
<dbReference type="GO" id="GO:0005886">
    <property type="term" value="C:plasma membrane"/>
    <property type="evidence" value="ECO:0007669"/>
    <property type="project" value="UniProtKB-SubCell"/>
</dbReference>
<evidence type="ECO:0000256" key="12">
    <source>
        <dbReference type="SAM" id="Phobius"/>
    </source>
</evidence>
<proteinExistence type="inferred from homology"/>
<dbReference type="Gene3D" id="3.80.10.10">
    <property type="entry name" value="Ribonuclease Inhibitor"/>
    <property type="match status" value="1"/>
</dbReference>
<comment type="subcellular location">
    <subcellularLocation>
        <location evidence="1">Cell membrane</location>
        <topology evidence="1">Single-pass type I membrane protein</topology>
    </subcellularLocation>
</comment>
<evidence type="ECO:0000256" key="7">
    <source>
        <dbReference type="ARBA" id="ARBA00022729"/>
    </source>
</evidence>
<keyword evidence="11" id="KW-0325">Glycoprotein</keyword>
<dbReference type="PANTHER" id="PTHR48063:SF112">
    <property type="entry name" value="RECEPTOR LIKE PROTEIN 30-LIKE"/>
    <property type="match status" value="1"/>
</dbReference>
<dbReference type="InterPro" id="IPR001611">
    <property type="entry name" value="Leu-rich_rpt"/>
</dbReference>
<dbReference type="Proteomes" id="UP000243499">
    <property type="component" value="Chromosome 9"/>
</dbReference>
<keyword evidence="3" id="KW-1003">Cell membrane</keyword>
<comment type="similarity">
    <text evidence="2">Belongs to the RLP family.</text>
</comment>
<dbReference type="SUPFAM" id="SSF52058">
    <property type="entry name" value="L domain-like"/>
    <property type="match status" value="1"/>
</dbReference>
<evidence type="ECO:0000256" key="5">
    <source>
        <dbReference type="ARBA" id="ARBA00022626"/>
    </source>
</evidence>
<reference evidence="13" key="1">
    <citation type="submission" date="2018-04" db="EMBL/GenBank/DDBJ databases">
        <title>WGS assembly of Panicum hallii.</title>
        <authorList>
            <person name="Lovell J."/>
            <person name="Jenkins J."/>
            <person name="Lowry D."/>
            <person name="Mamidi S."/>
            <person name="Sreedasyam A."/>
            <person name="Weng X."/>
            <person name="Barry K."/>
            <person name="Bonette J."/>
            <person name="Campitelli B."/>
            <person name="Daum C."/>
            <person name="Gordon S."/>
            <person name="Gould B."/>
            <person name="Lipzen A."/>
            <person name="Macqueen A."/>
            <person name="Palacio-Mejia J."/>
            <person name="Plott C."/>
            <person name="Shakirov E."/>
            <person name="Shu S."/>
            <person name="Yoshinaga Y."/>
            <person name="Zane M."/>
            <person name="Rokhsar D."/>
            <person name="Grimwood J."/>
            <person name="Schmutz J."/>
            <person name="Juenger T."/>
        </authorList>
    </citation>
    <scope>NUCLEOTIDE SEQUENCE [LARGE SCALE GENOMIC DNA]</scope>
    <source>
        <strain evidence="13">FIL2</strain>
    </source>
</reference>
<dbReference type="SMART" id="SM00369">
    <property type="entry name" value="LRR_TYP"/>
    <property type="match status" value="3"/>
</dbReference>
<evidence type="ECO:0000256" key="9">
    <source>
        <dbReference type="ARBA" id="ARBA00022989"/>
    </source>
</evidence>
<evidence type="ECO:0000256" key="8">
    <source>
        <dbReference type="ARBA" id="ARBA00022737"/>
    </source>
</evidence>
<dbReference type="Pfam" id="PF00560">
    <property type="entry name" value="LRR_1"/>
    <property type="match status" value="6"/>
</dbReference>
<protein>
    <recommendedName>
        <fullName evidence="14">Leucine-rich repeat-containing N-terminal plant-type domain-containing protein</fullName>
    </recommendedName>
</protein>
<dbReference type="InterPro" id="IPR003591">
    <property type="entry name" value="Leu-rich_rpt_typical-subtyp"/>
</dbReference>
<evidence type="ECO:0000256" key="11">
    <source>
        <dbReference type="ARBA" id="ARBA00023180"/>
    </source>
</evidence>
<keyword evidence="8" id="KW-0677">Repeat</keyword>
<evidence type="ECO:0000256" key="2">
    <source>
        <dbReference type="ARBA" id="ARBA00009592"/>
    </source>
</evidence>
<evidence type="ECO:0000256" key="4">
    <source>
        <dbReference type="ARBA" id="ARBA00022614"/>
    </source>
</evidence>
<feature type="transmembrane region" description="Helical" evidence="12">
    <location>
        <begin position="369"/>
        <end position="392"/>
    </location>
</feature>
<keyword evidence="5" id="KW-1070">Brassinosteroid signaling pathway</keyword>
<evidence type="ECO:0000256" key="3">
    <source>
        <dbReference type="ARBA" id="ARBA00022475"/>
    </source>
</evidence>
<evidence type="ECO:0000256" key="10">
    <source>
        <dbReference type="ARBA" id="ARBA00023136"/>
    </source>
</evidence>
<dbReference type="FunFam" id="3.80.10.10:FF:000041">
    <property type="entry name" value="LRR receptor-like serine/threonine-protein kinase ERECTA"/>
    <property type="match status" value="1"/>
</dbReference>
<evidence type="ECO:0000256" key="1">
    <source>
        <dbReference type="ARBA" id="ARBA00004251"/>
    </source>
</evidence>
<dbReference type="InterPro" id="IPR046956">
    <property type="entry name" value="RLP23-like"/>
</dbReference>
<sequence length="425" mass="47972">MHMAFLLLTSPILRQTSHFQILRSLPSPLNYITGTIPIVLCKASYLYLLDLSNNALYGDLLDCLWDLPTLWFMDLSRNSFSGSFPISSTRTATLESLHIASNKFNGTFPLFLRNCSRLITLDLGGNSFSGEIPSWIAESLAKLRFLRLSSNMFDGIIPQEIFKFRQLQLLDLSHNKLKGPVPVDFTNLIVDFTNLIGMVQEQGGEIMYDGLHLEWIELVWKNGDYIYSKTIAFVTGIDLSCNSLSQWIPEELTTLHGLRYLNLSRNNLTGGIPEYIGNLAMLESLDLSWNRLSGQIPPSLADLKFISSLNLSNNGLSGRMPTGSQLQTLDDPSIYSNNQGLCGPPLKECANATAPTHSRTSQEDGRGTLWLYCFVVAGFIFGFWLSWGILFCSKMWRYAFYQYVDNMQEKIAKKIAAYRRCRART</sequence>
<dbReference type="FunFam" id="3.80.10.10:FF:000111">
    <property type="entry name" value="LRR receptor-like serine/threonine-protein kinase ERECTA"/>
    <property type="match status" value="1"/>
</dbReference>